<feature type="region of interest" description="Disordered" evidence="1">
    <location>
        <begin position="126"/>
        <end position="156"/>
    </location>
</feature>
<feature type="compositionally biased region" description="Basic and acidic residues" evidence="1">
    <location>
        <begin position="86"/>
        <end position="97"/>
    </location>
</feature>
<organism evidence="2">
    <name type="scientific">Timema douglasi</name>
    <name type="common">Walking stick</name>
    <dbReference type="NCBI Taxonomy" id="61478"/>
    <lineage>
        <taxon>Eukaryota</taxon>
        <taxon>Metazoa</taxon>
        <taxon>Ecdysozoa</taxon>
        <taxon>Arthropoda</taxon>
        <taxon>Hexapoda</taxon>
        <taxon>Insecta</taxon>
        <taxon>Pterygota</taxon>
        <taxon>Neoptera</taxon>
        <taxon>Polyneoptera</taxon>
        <taxon>Phasmatodea</taxon>
        <taxon>Timematodea</taxon>
        <taxon>Timematoidea</taxon>
        <taxon>Timematidae</taxon>
        <taxon>Timema</taxon>
    </lineage>
</organism>
<name>A0A7R8ZEM8_TIMDO</name>
<reference evidence="2" key="1">
    <citation type="submission" date="2020-11" db="EMBL/GenBank/DDBJ databases">
        <authorList>
            <person name="Tran Van P."/>
        </authorList>
    </citation>
    <scope>NUCLEOTIDE SEQUENCE</scope>
</reference>
<evidence type="ECO:0000256" key="1">
    <source>
        <dbReference type="SAM" id="MobiDB-lite"/>
    </source>
</evidence>
<accession>A0A7R8ZEM8</accession>
<feature type="compositionally biased region" description="Low complexity" evidence="1">
    <location>
        <begin position="139"/>
        <end position="148"/>
    </location>
</feature>
<sequence>MSVLRQYFYLFWPKISLLIKTIKIQIYSRMRYTPTLTGFIGFSPLARALTHPSPKRGRLHGGRHSHPGWWHPGVSTGVWYRVAEHGQTKSGGPERSRVPGVWRSRREQPPNLRGWRLFQPQWQGWSGGGRQPHAGLRNSVVSSGSSQSMAQQERYV</sequence>
<dbReference type="EMBL" id="OA571031">
    <property type="protein sequence ID" value="CAD7203712.1"/>
    <property type="molecule type" value="Genomic_DNA"/>
</dbReference>
<proteinExistence type="predicted"/>
<gene>
    <name evidence="2" type="ORF">TDIB3V08_LOCUS9877</name>
</gene>
<protein>
    <submittedName>
        <fullName evidence="2">Uncharacterized protein</fullName>
    </submittedName>
</protein>
<feature type="region of interest" description="Disordered" evidence="1">
    <location>
        <begin position="86"/>
        <end position="105"/>
    </location>
</feature>
<evidence type="ECO:0000313" key="2">
    <source>
        <dbReference type="EMBL" id="CAD7203712.1"/>
    </source>
</evidence>
<dbReference type="AlphaFoldDB" id="A0A7R8ZEM8"/>